<comment type="caution">
    <text evidence="1">The sequence shown here is derived from an EMBL/GenBank/DDBJ whole genome shotgun (WGS) entry which is preliminary data.</text>
</comment>
<feature type="non-terminal residue" evidence="1">
    <location>
        <position position="134"/>
    </location>
</feature>
<evidence type="ECO:0000313" key="1">
    <source>
        <dbReference type="EMBL" id="MCD7465346.1"/>
    </source>
</evidence>
<keyword evidence="2" id="KW-1185">Reference proteome</keyword>
<protein>
    <submittedName>
        <fullName evidence="1">Uncharacterized protein</fullName>
    </submittedName>
</protein>
<sequence>SPNGGPPVVLRESPVISRIDLPNIACWHKSVRFGLERMEEYYVAFRERQSIHAEAQFENLVWELYSSYKAMDPKTQGPHRNITMPTKVKDKANQFQWVANMIAIGQPQWTISRGLIHCPDLKFEACMLLDFVCA</sequence>
<dbReference type="Proteomes" id="UP000823775">
    <property type="component" value="Unassembled WGS sequence"/>
</dbReference>
<proteinExistence type="predicted"/>
<accession>A0ABS8T3C7</accession>
<name>A0ABS8T3C7_DATST</name>
<gene>
    <name evidence="1" type="ORF">HAX54_001072</name>
</gene>
<dbReference type="EMBL" id="JACEIK010001039">
    <property type="protein sequence ID" value="MCD7465346.1"/>
    <property type="molecule type" value="Genomic_DNA"/>
</dbReference>
<organism evidence="1 2">
    <name type="scientific">Datura stramonium</name>
    <name type="common">Jimsonweed</name>
    <name type="synonym">Common thornapple</name>
    <dbReference type="NCBI Taxonomy" id="4076"/>
    <lineage>
        <taxon>Eukaryota</taxon>
        <taxon>Viridiplantae</taxon>
        <taxon>Streptophyta</taxon>
        <taxon>Embryophyta</taxon>
        <taxon>Tracheophyta</taxon>
        <taxon>Spermatophyta</taxon>
        <taxon>Magnoliopsida</taxon>
        <taxon>eudicotyledons</taxon>
        <taxon>Gunneridae</taxon>
        <taxon>Pentapetalae</taxon>
        <taxon>asterids</taxon>
        <taxon>lamiids</taxon>
        <taxon>Solanales</taxon>
        <taxon>Solanaceae</taxon>
        <taxon>Solanoideae</taxon>
        <taxon>Datureae</taxon>
        <taxon>Datura</taxon>
    </lineage>
</organism>
<reference evidence="1 2" key="1">
    <citation type="journal article" date="2021" name="BMC Genomics">
        <title>Datura genome reveals duplications of psychoactive alkaloid biosynthetic genes and high mutation rate following tissue culture.</title>
        <authorList>
            <person name="Rajewski A."/>
            <person name="Carter-House D."/>
            <person name="Stajich J."/>
            <person name="Litt A."/>
        </authorList>
    </citation>
    <scope>NUCLEOTIDE SEQUENCE [LARGE SCALE GENOMIC DNA]</scope>
    <source>
        <strain evidence="1">AR-01</strain>
    </source>
</reference>
<feature type="non-terminal residue" evidence="1">
    <location>
        <position position="1"/>
    </location>
</feature>
<evidence type="ECO:0000313" key="2">
    <source>
        <dbReference type="Proteomes" id="UP000823775"/>
    </source>
</evidence>